<sequence length="130" mass="14887">MPKGQLFKDIILNAWKLQMNLPFFICFQLTCFVFYLLLSNYYLISHFFKISTDDGISKTKGQQDKVRMKGNSKATHSVGAKLRICKNSDILGFGKQLTAIALTRCHQYQINIELFGQRFLFHVAAESRGA</sequence>
<keyword evidence="1" id="KW-1133">Transmembrane helix</keyword>
<reference evidence="3" key="1">
    <citation type="submission" date="2014-03" db="EMBL/GenBank/DDBJ databases">
        <authorList>
            <person name="Aksoy S."/>
            <person name="Warren W."/>
            <person name="Wilson R.K."/>
        </authorList>
    </citation>
    <scope>NUCLEOTIDE SEQUENCE [LARGE SCALE GENOMIC DNA]</scope>
    <source>
        <strain evidence="3">IAEA</strain>
    </source>
</reference>
<dbReference type="EnsemblMetazoa" id="GPAI047892-RA">
    <property type="protein sequence ID" value="GPAI047892-PA"/>
    <property type="gene ID" value="GPAI047892"/>
</dbReference>
<dbReference type="AlphaFoldDB" id="A0A1B0AJK2"/>
<dbReference type="VEuPathDB" id="VectorBase:GPAI047892"/>
<evidence type="ECO:0000313" key="2">
    <source>
        <dbReference type="EnsemblMetazoa" id="GPAI047892-PA"/>
    </source>
</evidence>
<proteinExistence type="predicted"/>
<feature type="transmembrane region" description="Helical" evidence="1">
    <location>
        <begin position="21"/>
        <end position="43"/>
    </location>
</feature>
<protein>
    <submittedName>
        <fullName evidence="2">Uncharacterized protein</fullName>
    </submittedName>
</protein>
<keyword evidence="1" id="KW-0472">Membrane</keyword>
<name>A0A1B0AJK2_GLOPL</name>
<evidence type="ECO:0000313" key="3">
    <source>
        <dbReference type="Proteomes" id="UP000092445"/>
    </source>
</evidence>
<dbReference type="Proteomes" id="UP000092445">
    <property type="component" value="Unassembled WGS sequence"/>
</dbReference>
<organism evidence="2 3">
    <name type="scientific">Glossina pallidipes</name>
    <name type="common">Tsetse fly</name>
    <dbReference type="NCBI Taxonomy" id="7398"/>
    <lineage>
        <taxon>Eukaryota</taxon>
        <taxon>Metazoa</taxon>
        <taxon>Ecdysozoa</taxon>
        <taxon>Arthropoda</taxon>
        <taxon>Hexapoda</taxon>
        <taxon>Insecta</taxon>
        <taxon>Pterygota</taxon>
        <taxon>Neoptera</taxon>
        <taxon>Endopterygota</taxon>
        <taxon>Diptera</taxon>
        <taxon>Brachycera</taxon>
        <taxon>Muscomorpha</taxon>
        <taxon>Hippoboscoidea</taxon>
        <taxon>Glossinidae</taxon>
        <taxon>Glossina</taxon>
    </lineage>
</organism>
<evidence type="ECO:0000256" key="1">
    <source>
        <dbReference type="SAM" id="Phobius"/>
    </source>
</evidence>
<accession>A0A1B0AJK2</accession>
<keyword evidence="3" id="KW-1185">Reference proteome</keyword>
<keyword evidence="1" id="KW-0812">Transmembrane</keyword>
<reference evidence="2" key="2">
    <citation type="submission" date="2020-05" db="UniProtKB">
        <authorList>
            <consortium name="EnsemblMetazoa"/>
        </authorList>
    </citation>
    <scope>IDENTIFICATION</scope>
    <source>
        <strain evidence="2">IAEA</strain>
    </source>
</reference>